<dbReference type="Pfam" id="PF01869">
    <property type="entry name" value="BcrAD_BadFG"/>
    <property type="match status" value="1"/>
</dbReference>
<organism evidence="2 3">
    <name type="scientific">Lactobacillus porci</name>
    <dbReference type="NCBI Taxonomy" id="2012477"/>
    <lineage>
        <taxon>Bacteria</taxon>
        <taxon>Bacillati</taxon>
        <taxon>Bacillota</taxon>
        <taxon>Bacilli</taxon>
        <taxon>Lactobacillales</taxon>
        <taxon>Lactobacillaceae</taxon>
        <taxon>Lactobacillus</taxon>
    </lineage>
</organism>
<comment type="caution">
    <text evidence="2">The sequence shown here is derived from an EMBL/GenBank/DDBJ whole genome shotgun (WGS) entry which is preliminary data.</text>
</comment>
<protein>
    <submittedName>
        <fullName evidence="2">N-acetylglucosamine kinase</fullName>
    </submittedName>
</protein>
<dbReference type="Proteomes" id="UP000438120">
    <property type="component" value="Unassembled WGS sequence"/>
</dbReference>
<evidence type="ECO:0000313" key="2">
    <source>
        <dbReference type="EMBL" id="MST87949.1"/>
    </source>
</evidence>
<dbReference type="SUPFAM" id="SSF53067">
    <property type="entry name" value="Actin-like ATPase domain"/>
    <property type="match status" value="2"/>
</dbReference>
<dbReference type="InterPro" id="IPR043129">
    <property type="entry name" value="ATPase_NBD"/>
</dbReference>
<dbReference type="InterPro" id="IPR039758">
    <property type="entry name" value="NAGK-like"/>
</dbReference>
<dbReference type="OrthoDB" id="9772633at2"/>
<keyword evidence="3" id="KW-1185">Reference proteome</keyword>
<evidence type="ECO:0000313" key="3">
    <source>
        <dbReference type="Proteomes" id="UP000438120"/>
    </source>
</evidence>
<feature type="domain" description="ATPase BadF/BadG/BcrA/BcrD type" evidence="1">
    <location>
        <begin position="9"/>
        <end position="290"/>
    </location>
</feature>
<dbReference type="GO" id="GO:0045127">
    <property type="term" value="F:N-acetylglucosamine kinase activity"/>
    <property type="evidence" value="ECO:0007669"/>
    <property type="project" value="InterPro"/>
</dbReference>
<gene>
    <name evidence="2" type="ORF">FYJ62_10155</name>
</gene>
<dbReference type="EMBL" id="VUMX01000053">
    <property type="protein sequence ID" value="MST87949.1"/>
    <property type="molecule type" value="Genomic_DNA"/>
</dbReference>
<dbReference type="CDD" id="cd24007">
    <property type="entry name" value="ASKHA_NBD_eukNAGK-like"/>
    <property type="match status" value="1"/>
</dbReference>
<evidence type="ECO:0000259" key="1">
    <source>
        <dbReference type="Pfam" id="PF01869"/>
    </source>
</evidence>
<dbReference type="InterPro" id="IPR002731">
    <property type="entry name" value="ATPase_BadF"/>
</dbReference>
<reference evidence="2 3" key="1">
    <citation type="submission" date="2019-08" db="EMBL/GenBank/DDBJ databases">
        <title>In-depth cultivation of the pig gut microbiome towards novel bacterial diversity and tailored functional studies.</title>
        <authorList>
            <person name="Wylensek D."/>
            <person name="Hitch T.C.A."/>
            <person name="Clavel T."/>
        </authorList>
    </citation>
    <scope>NUCLEOTIDE SEQUENCE [LARGE SCALE GENOMIC DNA]</scope>
    <source>
        <strain evidence="2 3">Bifido-178-WT-2B</strain>
    </source>
</reference>
<dbReference type="PANTHER" id="PTHR12862">
    <property type="entry name" value="BADF TYPE ATPASE DOMAIN-CONTAINING PROTEIN"/>
    <property type="match status" value="1"/>
</dbReference>
<keyword evidence="2" id="KW-0808">Transferase</keyword>
<keyword evidence="2" id="KW-0418">Kinase</keyword>
<sequence length="294" mass="30974">MTEENTYLLGVDSGGSHVTADCYDEQGEVVGHGEAGPGSIVLDLPQTLANIVSAIEKATAALPNKDWKCQRILIGIAGWESSQQQELFATEITSRLRDYAGQVSLTSDARLALLSALEGQDGLLAIAGTGSIVYAKNAGRLSRAGGWGWLLGDEGSAYQIAAEAVKAVLHTNDQGQVHPLAHLVLSYFSASSIPELVAAFYQAPRPQIAGLAKQLAGQADAAPIFAHQAKLLAQQILLLFKRNPGINPLLALAGSVLTHNPLMQAELGRIISQQAPALTIKIANSPNTRGVLFN</sequence>
<dbReference type="AlphaFoldDB" id="A0A6A8MGK9"/>
<dbReference type="PANTHER" id="PTHR12862:SF0">
    <property type="entry name" value="N-ACETYL-D-GLUCOSAMINE KINASE"/>
    <property type="match status" value="1"/>
</dbReference>
<dbReference type="Gene3D" id="3.30.420.40">
    <property type="match status" value="2"/>
</dbReference>
<accession>A0A6A8MGK9</accession>
<proteinExistence type="predicted"/>
<name>A0A6A8MGK9_9LACO</name>
<dbReference type="RefSeq" id="WP_154549549.1">
    <property type="nucleotide sequence ID" value="NZ_VUMX01000053.1"/>
</dbReference>